<dbReference type="Proteomes" id="UP000325785">
    <property type="component" value="Plasmid pRIdsm_02"/>
</dbReference>
<dbReference type="Proteomes" id="UP000051401">
    <property type="component" value="Unassembled WGS sequence"/>
</dbReference>
<keyword evidence="2" id="KW-0614">Plasmid</keyword>
<name>A0A0T5P153_9RHOB</name>
<evidence type="ECO:0000313" key="4">
    <source>
        <dbReference type="Proteomes" id="UP000325785"/>
    </source>
</evidence>
<organism evidence="1 3">
    <name type="scientific">Roseovarius indicus</name>
    <dbReference type="NCBI Taxonomy" id="540747"/>
    <lineage>
        <taxon>Bacteria</taxon>
        <taxon>Pseudomonadati</taxon>
        <taxon>Pseudomonadota</taxon>
        <taxon>Alphaproteobacteria</taxon>
        <taxon>Rhodobacterales</taxon>
        <taxon>Roseobacteraceae</taxon>
        <taxon>Roseovarius</taxon>
    </lineage>
</organism>
<protein>
    <recommendedName>
        <fullName evidence="5">L-2-amino-thiazoline-4-carboxylic acid hydrolase</fullName>
    </recommendedName>
</protein>
<dbReference type="STRING" id="540747.SAMN04488031_11769"/>
<sequence length="266" mass="29654">MTATPRPDARPSPGWRAVRALIRRGLLRTCRRQLGNRALHLADGEEVRWLPEDIERFLVTLDHAAEEMREIAGLQGLPDAGSRLMVELAIYTVAADAALRHHGVETGCAHAVVADVGWDLYRRMLRLSSLPARFISRDPGRRLRWTIRALLVFPFRPVGAPGYAARVFRDGDDLKTHFTHCPPQTFARTAAARHADPELLEAFRQSWCLYDWPGADLIAGDGKRGHYRRPHTLSAGDPVCDMCWKAQSGEPTLSAGKARASRKGNV</sequence>
<proteinExistence type="predicted"/>
<reference evidence="2 4" key="2">
    <citation type="submission" date="2018-08" db="EMBL/GenBank/DDBJ databases">
        <title>Genetic Globetrotter - A new plasmid hitch-hiking vast phylogenetic and geographic distances.</title>
        <authorList>
            <person name="Vollmers J."/>
            <person name="Petersen J."/>
        </authorList>
    </citation>
    <scope>NUCLEOTIDE SEQUENCE [LARGE SCALE GENOMIC DNA]</scope>
    <source>
        <strain evidence="2 4">DSM 26383</strain>
        <plasmid evidence="4">pridsm_02</plasmid>
        <plasmid evidence="2">pRIdsm_02</plasmid>
    </source>
</reference>
<dbReference type="OrthoDB" id="7823093at2"/>
<gene>
    <name evidence="2" type="ORF">RIdsm_05822</name>
    <name evidence="1" type="ORF">XM52_26690</name>
</gene>
<accession>A0A0T5P153</accession>
<dbReference type="EMBL" id="CP031600">
    <property type="protein sequence ID" value="QEW29976.1"/>
    <property type="molecule type" value="Genomic_DNA"/>
</dbReference>
<keyword evidence="3" id="KW-1185">Reference proteome</keyword>
<evidence type="ECO:0008006" key="5">
    <source>
        <dbReference type="Google" id="ProtNLM"/>
    </source>
</evidence>
<evidence type="ECO:0000313" key="1">
    <source>
        <dbReference type="EMBL" id="KRS14855.1"/>
    </source>
</evidence>
<dbReference type="KEGG" id="rid:RIdsm_05822"/>
<evidence type="ECO:0000313" key="3">
    <source>
        <dbReference type="Proteomes" id="UP000051401"/>
    </source>
</evidence>
<dbReference type="RefSeq" id="WP_143100555.1">
    <property type="nucleotide sequence ID" value="NZ_CP031600.1"/>
</dbReference>
<dbReference type="AlphaFoldDB" id="A0A0T5P153"/>
<dbReference type="EMBL" id="LAXI01000032">
    <property type="protein sequence ID" value="KRS14855.1"/>
    <property type="molecule type" value="Genomic_DNA"/>
</dbReference>
<geneLocation type="plasmid" evidence="4">
    <name>pridsm_02</name>
</geneLocation>
<dbReference type="PATRIC" id="fig|540747.5.peg.4103"/>
<evidence type="ECO:0000313" key="2">
    <source>
        <dbReference type="EMBL" id="QEW29976.1"/>
    </source>
</evidence>
<reference evidence="1 3" key="1">
    <citation type="submission" date="2015-04" db="EMBL/GenBank/DDBJ databases">
        <title>The draft genome sequence of Roseovarius indicus B108T.</title>
        <authorList>
            <person name="Li G."/>
            <person name="Lai Q."/>
            <person name="Shao Z."/>
            <person name="Yan P."/>
        </authorList>
    </citation>
    <scope>NUCLEOTIDE SEQUENCE [LARGE SCALE GENOMIC DNA]</scope>
    <source>
        <strain evidence="1 3">B108</strain>
    </source>
</reference>
<geneLocation type="plasmid" evidence="2">
    <name>pRIdsm_02</name>
</geneLocation>